<dbReference type="AlphaFoldDB" id="A0A1F6PCA3"/>
<dbReference type="Pfam" id="PF13238">
    <property type="entry name" value="AAA_18"/>
    <property type="match status" value="1"/>
</dbReference>
<reference evidence="1 2" key="1">
    <citation type="journal article" date="2016" name="Nat. Commun.">
        <title>Thousands of microbial genomes shed light on interconnected biogeochemical processes in an aquifer system.</title>
        <authorList>
            <person name="Anantharaman K."/>
            <person name="Brown C.T."/>
            <person name="Hug L.A."/>
            <person name="Sharon I."/>
            <person name="Castelle C.J."/>
            <person name="Probst A.J."/>
            <person name="Thomas B.C."/>
            <person name="Singh A."/>
            <person name="Wilkins M.J."/>
            <person name="Karaoz U."/>
            <person name="Brodie E.L."/>
            <person name="Williams K.H."/>
            <person name="Hubbard S.S."/>
            <person name="Banfield J.F."/>
        </authorList>
    </citation>
    <scope>NUCLEOTIDE SEQUENCE [LARGE SCALE GENOMIC DNA]</scope>
</reference>
<dbReference type="Proteomes" id="UP000178254">
    <property type="component" value="Unassembled WGS sequence"/>
</dbReference>
<gene>
    <name evidence="1" type="ORF">A2538_02845</name>
</gene>
<dbReference type="InterPro" id="IPR027417">
    <property type="entry name" value="P-loop_NTPase"/>
</dbReference>
<dbReference type="Gene3D" id="3.40.50.300">
    <property type="entry name" value="P-loop containing nucleotide triphosphate hydrolases"/>
    <property type="match status" value="1"/>
</dbReference>
<organism evidence="1 2">
    <name type="scientific">Candidatus Magasanikbacteria bacterium RIFOXYD2_FULL_41_14</name>
    <dbReference type="NCBI Taxonomy" id="1798709"/>
    <lineage>
        <taxon>Bacteria</taxon>
        <taxon>Candidatus Magasanikiibacteriota</taxon>
    </lineage>
</organism>
<dbReference type="EMBL" id="MFRE01000022">
    <property type="protein sequence ID" value="OGH93792.1"/>
    <property type="molecule type" value="Genomic_DNA"/>
</dbReference>
<accession>A0A1F6PCA3</accession>
<comment type="caution">
    <text evidence="1">The sequence shown here is derived from an EMBL/GenBank/DDBJ whole genome shotgun (WGS) entry which is preliminary data.</text>
</comment>
<sequence>MTTIIIAGAPGSGKTTISNLLKEKLNGVPLIDFGRLREFHLKPDWSDANDNEEQMAFENLLFILQNYEKYGYKYIIVNDLLDARVQSFPAVFSGDFKIFTLTVDDTILRQRVMDPTRDSGFRDTEAASKWNQSIKDREAIKNEYKIDNSQSDPAKTVKLILADLCPTSKNT</sequence>
<proteinExistence type="predicted"/>
<dbReference type="SUPFAM" id="SSF52540">
    <property type="entry name" value="P-loop containing nucleoside triphosphate hydrolases"/>
    <property type="match status" value="1"/>
</dbReference>
<dbReference type="STRING" id="1798709.A2538_02845"/>
<protein>
    <submittedName>
        <fullName evidence="1">Uncharacterized protein</fullName>
    </submittedName>
</protein>
<name>A0A1F6PCA3_9BACT</name>
<evidence type="ECO:0000313" key="1">
    <source>
        <dbReference type="EMBL" id="OGH93792.1"/>
    </source>
</evidence>
<evidence type="ECO:0000313" key="2">
    <source>
        <dbReference type="Proteomes" id="UP000178254"/>
    </source>
</evidence>